<evidence type="ECO:0000313" key="2">
    <source>
        <dbReference type="EMBL" id="QNN99256.1"/>
    </source>
</evidence>
<sequence length="76" mass="8825">MPEWIIIPIVFYILGAAMMMFWCIQELSYTIGENRIIERYGSYRGSTLITLAVIALMIFWLPFVIGKYVRGMVKGQ</sequence>
<dbReference type="KEGG" id="vg:77927479"/>
<name>A0A7G9UZ01_9CAUD</name>
<gene>
    <name evidence="2" type="primary">184</name>
    <name evidence="2" type="ORF">SEA_FAUST_184</name>
</gene>
<feature type="transmembrane region" description="Helical" evidence="1">
    <location>
        <begin position="45"/>
        <end position="65"/>
    </location>
</feature>
<evidence type="ECO:0000256" key="1">
    <source>
        <dbReference type="SAM" id="Phobius"/>
    </source>
</evidence>
<organism evidence="2 3">
    <name type="scientific">Streptomyces phage Faust</name>
    <dbReference type="NCBI Taxonomy" id="2767565"/>
    <lineage>
        <taxon>Viruses</taxon>
        <taxon>Duplodnaviria</taxon>
        <taxon>Heunggongvirae</taxon>
        <taxon>Uroviricota</taxon>
        <taxon>Caudoviricetes</taxon>
        <taxon>Stanwilliamsviridae</taxon>
        <taxon>Loccivirinae</taxon>
        <taxon>Faustvirus</taxon>
        <taxon>Faustvirus faust</taxon>
    </lineage>
</organism>
<protein>
    <submittedName>
        <fullName evidence="2">Uncharacterized protein</fullName>
    </submittedName>
</protein>
<keyword evidence="1" id="KW-0472">Membrane</keyword>
<keyword evidence="3" id="KW-1185">Reference proteome</keyword>
<dbReference type="RefSeq" id="YP_010651763.1">
    <property type="nucleotide sequence ID" value="NC_070783.1"/>
</dbReference>
<evidence type="ECO:0000313" key="3">
    <source>
        <dbReference type="Proteomes" id="UP000516151"/>
    </source>
</evidence>
<keyword evidence="1" id="KW-0812">Transmembrane</keyword>
<dbReference type="GeneID" id="77927479"/>
<dbReference type="Proteomes" id="UP000516151">
    <property type="component" value="Segment"/>
</dbReference>
<accession>A0A7G9UZ01</accession>
<reference evidence="2 3" key="1">
    <citation type="submission" date="2020-06" db="EMBL/GenBank/DDBJ databases">
        <authorList>
            <person name="Arora M.N."/>
            <person name="Dalling M.T."/>
            <person name="Dawson S.P.M."/>
            <person name="Elia S.N."/>
            <person name="Burke B."/>
            <person name="Shaffer C.D."/>
            <person name="Weston-Hafer K.A."/>
            <person name="Garlena R.A."/>
            <person name="Russell D.A."/>
            <person name="Pope W.H."/>
            <person name="Jacobs-Sera D."/>
            <person name="Hatfull G.F."/>
        </authorList>
    </citation>
    <scope>NUCLEOTIDE SEQUENCE [LARGE SCALE GENOMIC DNA]</scope>
</reference>
<keyword evidence="1" id="KW-1133">Transmembrane helix</keyword>
<proteinExistence type="predicted"/>
<feature type="transmembrane region" description="Helical" evidence="1">
    <location>
        <begin position="6"/>
        <end position="24"/>
    </location>
</feature>
<dbReference type="EMBL" id="MT684598">
    <property type="protein sequence ID" value="QNN99256.1"/>
    <property type="molecule type" value="Genomic_DNA"/>
</dbReference>